<dbReference type="SMART" id="SM00382">
    <property type="entry name" value="AAA"/>
    <property type="match status" value="1"/>
</dbReference>
<feature type="domain" description="ABC transporter" evidence="7">
    <location>
        <begin position="23"/>
        <end position="252"/>
    </location>
</feature>
<dbReference type="InterPro" id="IPR027417">
    <property type="entry name" value="P-loop_NTPase"/>
</dbReference>
<evidence type="ECO:0000256" key="6">
    <source>
        <dbReference type="ARBA" id="ARBA00023251"/>
    </source>
</evidence>
<dbReference type="GO" id="GO:0016887">
    <property type="term" value="F:ATP hydrolysis activity"/>
    <property type="evidence" value="ECO:0007669"/>
    <property type="project" value="InterPro"/>
</dbReference>
<comment type="similarity">
    <text evidence="2">Belongs to the ABC transporter superfamily.</text>
</comment>
<organism evidence="8 9">
    <name type="scientific">Flexivirga caeni</name>
    <dbReference type="NCBI Taxonomy" id="2294115"/>
    <lineage>
        <taxon>Bacteria</taxon>
        <taxon>Bacillati</taxon>
        <taxon>Actinomycetota</taxon>
        <taxon>Actinomycetes</taxon>
        <taxon>Micrococcales</taxon>
        <taxon>Dermacoccaceae</taxon>
        <taxon>Flexivirga</taxon>
    </lineage>
</organism>
<gene>
    <name evidence="8" type="ORF">EFY87_06430</name>
</gene>
<dbReference type="InterPro" id="IPR003593">
    <property type="entry name" value="AAA+_ATPase"/>
</dbReference>
<evidence type="ECO:0000256" key="1">
    <source>
        <dbReference type="ARBA" id="ARBA00004202"/>
    </source>
</evidence>
<name>A0A3M9MEB4_9MICO</name>
<accession>A0A3M9MEB4</accession>
<dbReference type="AlphaFoldDB" id="A0A3M9MEB4"/>
<evidence type="ECO:0000313" key="8">
    <source>
        <dbReference type="EMBL" id="RNI23899.1"/>
    </source>
</evidence>
<dbReference type="InterPro" id="IPR003439">
    <property type="entry name" value="ABC_transporter-like_ATP-bd"/>
</dbReference>
<evidence type="ECO:0000256" key="3">
    <source>
        <dbReference type="ARBA" id="ARBA00022448"/>
    </source>
</evidence>
<dbReference type="InterPro" id="IPR050763">
    <property type="entry name" value="ABC_transporter_ATP-binding"/>
</dbReference>
<keyword evidence="3" id="KW-0813">Transport</keyword>
<dbReference type="Pfam" id="PF00005">
    <property type="entry name" value="ABC_tran"/>
    <property type="match status" value="1"/>
</dbReference>
<keyword evidence="6" id="KW-0046">Antibiotic resistance</keyword>
<comment type="caution">
    <text evidence="8">The sequence shown here is derived from an EMBL/GenBank/DDBJ whole genome shotgun (WGS) entry which is preliminary data.</text>
</comment>
<dbReference type="PANTHER" id="PTHR42711:SF5">
    <property type="entry name" value="ABC TRANSPORTER ATP-BINDING PROTEIN NATA"/>
    <property type="match status" value="1"/>
</dbReference>
<dbReference type="EMBL" id="RJJQ01000004">
    <property type="protein sequence ID" value="RNI23899.1"/>
    <property type="molecule type" value="Genomic_DNA"/>
</dbReference>
<dbReference type="PROSITE" id="PS00211">
    <property type="entry name" value="ABC_TRANSPORTER_1"/>
    <property type="match status" value="1"/>
</dbReference>
<dbReference type="InterPro" id="IPR017871">
    <property type="entry name" value="ABC_transporter-like_CS"/>
</dbReference>
<dbReference type="GO" id="GO:0005524">
    <property type="term" value="F:ATP binding"/>
    <property type="evidence" value="ECO:0007669"/>
    <property type="project" value="UniProtKB-KW"/>
</dbReference>
<evidence type="ECO:0000313" key="9">
    <source>
        <dbReference type="Proteomes" id="UP000271678"/>
    </source>
</evidence>
<evidence type="ECO:0000256" key="4">
    <source>
        <dbReference type="ARBA" id="ARBA00022741"/>
    </source>
</evidence>
<sequence>MTTLPAENPRQQNAMAAQTRDVVDVAGLTKNFGRFRAIDDLDLRVARGTVHGFLGPNGAGKTTTIRVLLGLYRRDAGRVRVLGHDPATHSSVIDRDLSYVAGEVVLWPSLTGRQALDVLAGLRRSAGGEYDDDRERALIEAFSLDPSKRIRKYSKGNRQKVMLVAAFAARTELLILDEPTSGLDPLMERTFGDCVRQAVADGRTVLLSSHILGEVERLCDAVTIIKDGRLVETGQLAQMRHLAASAISAVVSVDSADRVATELGAALGDNASVSRNPMQGNAVRFDASVPQELVDRVLQLLLAAHPTDVRCTPASLEDLFLQHYRIGAADARPADTQSGGR</sequence>
<protein>
    <submittedName>
        <fullName evidence="8">ABC transporter ATP-binding protein</fullName>
    </submittedName>
</protein>
<dbReference type="Gene3D" id="3.40.50.300">
    <property type="entry name" value="P-loop containing nucleotide triphosphate hydrolases"/>
    <property type="match status" value="1"/>
</dbReference>
<keyword evidence="4" id="KW-0547">Nucleotide-binding</keyword>
<evidence type="ECO:0000256" key="2">
    <source>
        <dbReference type="ARBA" id="ARBA00005417"/>
    </source>
</evidence>
<dbReference type="GO" id="GO:0046677">
    <property type="term" value="P:response to antibiotic"/>
    <property type="evidence" value="ECO:0007669"/>
    <property type="project" value="UniProtKB-KW"/>
</dbReference>
<dbReference type="SUPFAM" id="SSF52540">
    <property type="entry name" value="P-loop containing nucleoside triphosphate hydrolases"/>
    <property type="match status" value="1"/>
</dbReference>
<dbReference type="PANTHER" id="PTHR42711">
    <property type="entry name" value="ABC TRANSPORTER ATP-BINDING PROTEIN"/>
    <property type="match status" value="1"/>
</dbReference>
<proteinExistence type="inferred from homology"/>
<dbReference type="GO" id="GO:0005886">
    <property type="term" value="C:plasma membrane"/>
    <property type="evidence" value="ECO:0007669"/>
    <property type="project" value="UniProtKB-SubCell"/>
</dbReference>
<evidence type="ECO:0000259" key="7">
    <source>
        <dbReference type="PROSITE" id="PS50893"/>
    </source>
</evidence>
<dbReference type="Proteomes" id="UP000271678">
    <property type="component" value="Unassembled WGS sequence"/>
</dbReference>
<keyword evidence="5 8" id="KW-0067">ATP-binding</keyword>
<dbReference type="PROSITE" id="PS50893">
    <property type="entry name" value="ABC_TRANSPORTER_2"/>
    <property type="match status" value="1"/>
</dbReference>
<comment type="subcellular location">
    <subcellularLocation>
        <location evidence="1">Cell membrane</location>
        <topology evidence="1">Peripheral membrane protein</topology>
    </subcellularLocation>
</comment>
<dbReference type="OrthoDB" id="9804819at2"/>
<dbReference type="RefSeq" id="WP_123270638.1">
    <property type="nucleotide sequence ID" value="NZ_RJJQ01000004.1"/>
</dbReference>
<keyword evidence="9" id="KW-1185">Reference proteome</keyword>
<reference evidence="8 9" key="1">
    <citation type="submission" date="2018-11" db="EMBL/GenBank/DDBJ databases">
        <title>Draft genome of Simplicispira Flexivirga sp. BO-16.</title>
        <authorList>
            <person name="Im W.T."/>
        </authorList>
    </citation>
    <scope>NUCLEOTIDE SEQUENCE [LARGE SCALE GENOMIC DNA]</scope>
    <source>
        <strain evidence="8 9">BO-16</strain>
    </source>
</reference>
<evidence type="ECO:0000256" key="5">
    <source>
        <dbReference type="ARBA" id="ARBA00022840"/>
    </source>
</evidence>
<dbReference type="CDD" id="cd03230">
    <property type="entry name" value="ABC_DR_subfamily_A"/>
    <property type="match status" value="1"/>
</dbReference>